<feature type="domain" description="Zn(2)-C6 fungal-type" evidence="3">
    <location>
        <begin position="61"/>
        <end position="91"/>
    </location>
</feature>
<protein>
    <recommendedName>
        <fullName evidence="3">Zn(2)-C6 fungal-type domain-containing protein</fullName>
    </recommendedName>
</protein>
<reference evidence="6 7" key="1">
    <citation type="submission" date="2019-05" db="EMBL/GenBank/DDBJ databases">
        <title>Emergence of the Ug99 lineage of the wheat stem rust pathogen through somatic hybridization.</title>
        <authorList>
            <person name="Li F."/>
            <person name="Upadhyaya N.M."/>
            <person name="Sperschneider J."/>
            <person name="Matny O."/>
            <person name="Nguyen-Phuc H."/>
            <person name="Mago R."/>
            <person name="Raley C."/>
            <person name="Miller M.E."/>
            <person name="Silverstein K.A.T."/>
            <person name="Henningsen E."/>
            <person name="Hirsch C.D."/>
            <person name="Visser B."/>
            <person name="Pretorius Z.A."/>
            <person name="Steffenson B.J."/>
            <person name="Schwessinger B."/>
            <person name="Dodds P.N."/>
            <person name="Figueroa M."/>
        </authorList>
    </citation>
    <scope>NUCLEOTIDE SEQUENCE [LARGE SCALE GENOMIC DNA]</scope>
    <source>
        <strain evidence="4">21-0</strain>
        <strain evidence="5 7">Ug99</strain>
    </source>
</reference>
<keyword evidence="1" id="KW-0539">Nucleus</keyword>
<proteinExistence type="predicted"/>
<evidence type="ECO:0000313" key="7">
    <source>
        <dbReference type="Proteomes" id="UP000325313"/>
    </source>
</evidence>
<name>A0A5B0NUX7_PUCGR</name>
<evidence type="ECO:0000313" key="4">
    <source>
        <dbReference type="EMBL" id="KAA1092975.1"/>
    </source>
</evidence>
<evidence type="ECO:0000313" key="6">
    <source>
        <dbReference type="Proteomes" id="UP000324748"/>
    </source>
</evidence>
<dbReference type="GO" id="GO:0008270">
    <property type="term" value="F:zinc ion binding"/>
    <property type="evidence" value="ECO:0007669"/>
    <property type="project" value="InterPro"/>
</dbReference>
<feature type="compositionally biased region" description="Polar residues" evidence="2">
    <location>
        <begin position="34"/>
        <end position="55"/>
    </location>
</feature>
<dbReference type="SUPFAM" id="SSF57701">
    <property type="entry name" value="Zn2/Cys6 DNA-binding domain"/>
    <property type="match status" value="1"/>
</dbReference>
<dbReference type="PROSITE" id="PS50048">
    <property type="entry name" value="ZN2_CY6_FUNGAL_2"/>
    <property type="match status" value="1"/>
</dbReference>
<dbReference type="EMBL" id="VDEP01000272">
    <property type="protein sequence ID" value="KAA1115695.1"/>
    <property type="molecule type" value="Genomic_DNA"/>
</dbReference>
<dbReference type="PROSITE" id="PS00463">
    <property type="entry name" value="ZN2_CY6_FUNGAL_1"/>
    <property type="match status" value="1"/>
</dbReference>
<dbReference type="Gene3D" id="4.10.240.10">
    <property type="entry name" value="Zn(2)-C6 fungal-type DNA-binding domain"/>
    <property type="match status" value="1"/>
</dbReference>
<sequence length="105" mass="11567">MHGVTIHACSGLFPSRWRRSDRGEGPAVPDLPKTSKTGPWRSTNHCQIQKPSQNGAGIPRSCDKCRISKVKCVLENDRCNNCVRLGVTCTFANPGSLKERPPTHK</sequence>
<dbReference type="AlphaFoldDB" id="A0A5B0NUX7"/>
<accession>A0A5B0NUX7</accession>
<evidence type="ECO:0000259" key="3">
    <source>
        <dbReference type="PROSITE" id="PS50048"/>
    </source>
</evidence>
<dbReference type="OrthoDB" id="4456959at2759"/>
<gene>
    <name evidence="4" type="ORF">PGT21_019734</name>
    <name evidence="5" type="ORF">PGTUg99_026352</name>
</gene>
<dbReference type="SMART" id="SM00066">
    <property type="entry name" value="GAL4"/>
    <property type="match status" value="1"/>
</dbReference>
<dbReference type="Proteomes" id="UP000324748">
    <property type="component" value="Unassembled WGS sequence"/>
</dbReference>
<dbReference type="CDD" id="cd00067">
    <property type="entry name" value="GAL4"/>
    <property type="match status" value="1"/>
</dbReference>
<dbReference type="GO" id="GO:0000981">
    <property type="term" value="F:DNA-binding transcription factor activity, RNA polymerase II-specific"/>
    <property type="evidence" value="ECO:0007669"/>
    <property type="project" value="InterPro"/>
</dbReference>
<dbReference type="PANTHER" id="PTHR46910:SF1">
    <property type="entry name" value="MISCELLANEOUS ZN(II)2CYS6 TRANSCRIPTION FACTOR (EUROFUNG)-RELATED"/>
    <property type="match status" value="1"/>
</dbReference>
<evidence type="ECO:0000256" key="2">
    <source>
        <dbReference type="SAM" id="MobiDB-lite"/>
    </source>
</evidence>
<dbReference type="PANTHER" id="PTHR46910">
    <property type="entry name" value="TRANSCRIPTION FACTOR PDR1"/>
    <property type="match status" value="1"/>
</dbReference>
<feature type="region of interest" description="Disordered" evidence="2">
    <location>
        <begin position="17"/>
        <end position="58"/>
    </location>
</feature>
<evidence type="ECO:0000313" key="5">
    <source>
        <dbReference type="EMBL" id="KAA1115695.1"/>
    </source>
</evidence>
<evidence type="ECO:0000256" key="1">
    <source>
        <dbReference type="ARBA" id="ARBA00023242"/>
    </source>
</evidence>
<dbReference type="InterPro" id="IPR050987">
    <property type="entry name" value="AtrR-like"/>
</dbReference>
<dbReference type="Proteomes" id="UP000325313">
    <property type="component" value="Unassembled WGS sequence"/>
</dbReference>
<keyword evidence="6" id="KW-1185">Reference proteome</keyword>
<dbReference type="InterPro" id="IPR001138">
    <property type="entry name" value="Zn2Cys6_DnaBD"/>
</dbReference>
<comment type="caution">
    <text evidence="4">The sequence shown here is derived from an EMBL/GenBank/DDBJ whole genome shotgun (WGS) entry which is preliminary data.</text>
</comment>
<dbReference type="EMBL" id="VSWC01000080">
    <property type="protein sequence ID" value="KAA1092975.1"/>
    <property type="molecule type" value="Genomic_DNA"/>
</dbReference>
<dbReference type="InterPro" id="IPR036864">
    <property type="entry name" value="Zn2-C6_fun-type_DNA-bd_sf"/>
</dbReference>
<organism evidence="4 6">
    <name type="scientific">Puccinia graminis f. sp. tritici</name>
    <dbReference type="NCBI Taxonomy" id="56615"/>
    <lineage>
        <taxon>Eukaryota</taxon>
        <taxon>Fungi</taxon>
        <taxon>Dikarya</taxon>
        <taxon>Basidiomycota</taxon>
        <taxon>Pucciniomycotina</taxon>
        <taxon>Pucciniomycetes</taxon>
        <taxon>Pucciniales</taxon>
        <taxon>Pucciniaceae</taxon>
        <taxon>Puccinia</taxon>
    </lineage>
</organism>
<dbReference type="Pfam" id="PF00172">
    <property type="entry name" value="Zn_clus"/>
    <property type="match status" value="1"/>
</dbReference>